<sequence>MGLYVVNDQSTMLVALGKVYDNSSTIHTVPYVDDVTRVRFVSQAVGTFIRWPTHLVKKKAPPKSVGSLERGTVGGAIDPLGELVKNLFVVYQKPFELSWDGAKFGILNSKNGFFITHADVTEIILGDKCLNIYILQLWMMFMNDWSTSIGFAKVYGFLKPQSILRAKDRHEECKQYIETWVKESHREVYFGPYLNQKSLDVHIKACNEETTTLKGKADRPTPRWIEAKSHVQVGAYECGYYVMHWMWCIVSGSLKNEWNKAEVGDDPLRLWEDAKKLGLSINLLYLG</sequence>
<dbReference type="AlphaFoldDB" id="A0A0B2QSY2"/>
<accession>A0A0B2QSY2</accession>
<dbReference type="Proteomes" id="UP000053555">
    <property type="component" value="Unassembled WGS sequence"/>
</dbReference>
<dbReference type="SUPFAM" id="SSF54001">
    <property type="entry name" value="Cysteine proteinases"/>
    <property type="match status" value="1"/>
</dbReference>
<organism evidence="1">
    <name type="scientific">Glycine soja</name>
    <name type="common">Wild soybean</name>
    <dbReference type="NCBI Taxonomy" id="3848"/>
    <lineage>
        <taxon>Eukaryota</taxon>
        <taxon>Viridiplantae</taxon>
        <taxon>Streptophyta</taxon>
        <taxon>Embryophyta</taxon>
        <taxon>Tracheophyta</taxon>
        <taxon>Spermatophyta</taxon>
        <taxon>Magnoliopsida</taxon>
        <taxon>eudicotyledons</taxon>
        <taxon>Gunneridae</taxon>
        <taxon>Pentapetalae</taxon>
        <taxon>rosids</taxon>
        <taxon>fabids</taxon>
        <taxon>Fabales</taxon>
        <taxon>Fabaceae</taxon>
        <taxon>Papilionoideae</taxon>
        <taxon>50 kb inversion clade</taxon>
        <taxon>NPAAA clade</taxon>
        <taxon>indigoferoid/millettioid clade</taxon>
        <taxon>Phaseoleae</taxon>
        <taxon>Glycine</taxon>
        <taxon>Glycine subgen. Soja</taxon>
    </lineage>
</organism>
<gene>
    <name evidence="1" type="ORF">glysoja_042489</name>
</gene>
<evidence type="ECO:0000313" key="1">
    <source>
        <dbReference type="EMBL" id="KHN23209.1"/>
    </source>
</evidence>
<reference evidence="1" key="1">
    <citation type="submission" date="2014-07" db="EMBL/GenBank/DDBJ databases">
        <title>Identification of a novel salt tolerance gene in wild soybean by whole-genome sequencing.</title>
        <authorList>
            <person name="Lam H.-M."/>
            <person name="Qi X."/>
            <person name="Li M.-W."/>
            <person name="Liu X."/>
            <person name="Xie M."/>
            <person name="Ni M."/>
            <person name="Xu X."/>
        </authorList>
    </citation>
    <scope>NUCLEOTIDE SEQUENCE [LARGE SCALE GENOMIC DNA]</scope>
    <source>
        <tissue evidence="1">Root</tissue>
    </source>
</reference>
<proteinExistence type="predicted"/>
<dbReference type="InterPro" id="IPR038765">
    <property type="entry name" value="Papain-like_cys_pep_sf"/>
</dbReference>
<name>A0A0B2QSY2_GLYSO</name>
<dbReference type="PANTHER" id="PTHR33018:SF34">
    <property type="entry name" value="OS02G0472350 PROTEIN"/>
    <property type="match status" value="1"/>
</dbReference>
<dbReference type="EMBL" id="KN656494">
    <property type="protein sequence ID" value="KHN23209.1"/>
    <property type="molecule type" value="Genomic_DNA"/>
</dbReference>
<dbReference type="PANTHER" id="PTHR33018">
    <property type="entry name" value="OS10G0338966 PROTEIN-RELATED"/>
    <property type="match status" value="1"/>
</dbReference>
<protein>
    <submittedName>
        <fullName evidence="1">Uncharacterized protein</fullName>
    </submittedName>
</protein>